<dbReference type="AlphaFoldDB" id="A0AAJ0IDD2"/>
<dbReference type="Proteomes" id="UP001285908">
    <property type="component" value="Unassembled WGS sequence"/>
</dbReference>
<sequence>MHKSVWFGDCKVKQSMTNTCRDRPIVLTAHSFGGLVIAKAVAYADTGRELYSVMFEAIFAVIFFETPLKDATIASIAVVFSPLAEKCQTFGAVAFKLLEDITLRNSYLKAARKEFCHLEQPINLAEMVHPLKFANFVFPQGSKILSPKSQQRLIATID</sequence>
<evidence type="ECO:0000313" key="2">
    <source>
        <dbReference type="Proteomes" id="UP001285908"/>
    </source>
</evidence>
<proteinExistence type="predicted"/>
<accession>A0AAJ0IDD2</accession>
<name>A0AAJ0IDD2_9PEZI</name>
<dbReference type="GeneID" id="87876331"/>
<keyword evidence="2" id="KW-1185">Reference proteome</keyword>
<evidence type="ECO:0000313" key="1">
    <source>
        <dbReference type="EMBL" id="KAK3497687.1"/>
    </source>
</evidence>
<reference evidence="1 2" key="1">
    <citation type="journal article" date="2023" name="Mol. Phylogenet. Evol.">
        <title>Genome-scale phylogeny and comparative genomics of the fungal order Sordariales.</title>
        <authorList>
            <person name="Hensen N."/>
            <person name="Bonometti L."/>
            <person name="Westerberg I."/>
            <person name="Brannstrom I.O."/>
            <person name="Guillou S."/>
            <person name="Cros-Aarteil S."/>
            <person name="Calhoun S."/>
            <person name="Haridas S."/>
            <person name="Kuo A."/>
            <person name="Mondo S."/>
            <person name="Pangilinan J."/>
            <person name="Riley R."/>
            <person name="LaButti K."/>
            <person name="Andreopoulos B."/>
            <person name="Lipzen A."/>
            <person name="Chen C."/>
            <person name="Yan M."/>
            <person name="Daum C."/>
            <person name="Ng V."/>
            <person name="Clum A."/>
            <person name="Steindorff A."/>
            <person name="Ohm R.A."/>
            <person name="Martin F."/>
            <person name="Silar P."/>
            <person name="Natvig D.O."/>
            <person name="Lalanne C."/>
            <person name="Gautier V."/>
            <person name="Ament-Velasquez S.L."/>
            <person name="Kruys A."/>
            <person name="Hutchinson M.I."/>
            <person name="Powell A.J."/>
            <person name="Barry K."/>
            <person name="Miller A.N."/>
            <person name="Grigoriev I.V."/>
            <person name="Debuchy R."/>
            <person name="Gladieux P."/>
            <person name="Hiltunen Thoren M."/>
            <person name="Johannesson H."/>
        </authorList>
    </citation>
    <scope>NUCLEOTIDE SEQUENCE [LARGE SCALE GENOMIC DNA]</scope>
    <source>
        <strain evidence="1 2">FGSC 10403</strain>
    </source>
</reference>
<comment type="caution">
    <text evidence="1">The sequence shown here is derived from an EMBL/GenBank/DDBJ whole genome shotgun (WGS) entry which is preliminary data.</text>
</comment>
<dbReference type="RefSeq" id="XP_062695951.1">
    <property type="nucleotide sequence ID" value="XM_062838709.1"/>
</dbReference>
<gene>
    <name evidence="1" type="ORF">B0T23DRAFT_402782</name>
</gene>
<organism evidence="1 2">
    <name type="scientific">Neurospora hispaniola</name>
    <dbReference type="NCBI Taxonomy" id="588809"/>
    <lineage>
        <taxon>Eukaryota</taxon>
        <taxon>Fungi</taxon>
        <taxon>Dikarya</taxon>
        <taxon>Ascomycota</taxon>
        <taxon>Pezizomycotina</taxon>
        <taxon>Sordariomycetes</taxon>
        <taxon>Sordariomycetidae</taxon>
        <taxon>Sordariales</taxon>
        <taxon>Sordariaceae</taxon>
        <taxon>Neurospora</taxon>
    </lineage>
</organism>
<protein>
    <submittedName>
        <fullName evidence="1">Uncharacterized protein</fullName>
    </submittedName>
</protein>
<dbReference type="EMBL" id="JAULSX010000002">
    <property type="protein sequence ID" value="KAK3497687.1"/>
    <property type="molecule type" value="Genomic_DNA"/>
</dbReference>